<sequence>MAGILNINSTHNANSKRIHKKLSFELGEKFTARITDLDSLTNEAILKLLDGWQFSAQIKEPIDFVPHKLLKFEVEGYEDGKIVIKIVNDETEKVSENLLKTTLEEQGIYTDKEDYTVLEKMIKCKMPLTRENISKIKSLLEFQNKIIIDSNEEDSFILKYLDNKDIDINSPKGQNVEKSLKGFFSEFKKLSADELFTMLENDIELTENNIKSFSKIIKEPMTIYKGITELDKQIFQNKIANTEPNTINKAEQRNEFDNKMQNIVKESEQVNIENSNLKGNSIVKNNNYVKNIYNTNELKELSGKEILKKLLDTDFDNNEVSKQQNVENLDNINDKKIINTNDTKNIIKKENIDNVEKEVASGKENINNDEKKMEIKKHLEINKTISEKLDTSSKVKEQLDNKINEMKEVIKQAIEENSNQKSETFSKVAQVLHNKINDFKVFNSISNEYYYMDVPINMNEQEYPCKLIIKDERKRGKKIDSKNIKFVASVKTVNMGEVDAYIKVLDKSINVDMKCEKKWMRVLEVGKNKIAKILNNMGYITTVEISEKVEDVNLVECRDFFEDSEFTNINYMV</sequence>
<dbReference type="RefSeq" id="WP_268039460.1">
    <property type="nucleotide sequence ID" value="NZ_JAPQER010000001.1"/>
</dbReference>
<dbReference type="Proteomes" id="UP001078443">
    <property type="component" value="Unassembled WGS sequence"/>
</dbReference>
<evidence type="ECO:0000313" key="2">
    <source>
        <dbReference type="EMBL" id="MCY6483203.1"/>
    </source>
</evidence>
<dbReference type="EMBL" id="JAPQER010000001">
    <property type="protein sequence ID" value="MCY6483203.1"/>
    <property type="molecule type" value="Genomic_DNA"/>
</dbReference>
<comment type="caution">
    <text evidence="2">The sequence shown here is derived from an EMBL/GenBank/DDBJ whole genome shotgun (WGS) entry which is preliminary data.</text>
</comment>
<reference evidence="2" key="1">
    <citation type="submission" date="2022-12" db="EMBL/GenBank/DDBJ databases">
        <authorList>
            <person name="Wang J."/>
        </authorList>
    </citation>
    <scope>NUCLEOTIDE SEQUENCE</scope>
    <source>
        <strain evidence="2">HY-45-18</strain>
    </source>
</reference>
<evidence type="ECO:0000313" key="3">
    <source>
        <dbReference type="Proteomes" id="UP001078443"/>
    </source>
</evidence>
<feature type="coiled-coil region" evidence="1">
    <location>
        <begin position="352"/>
        <end position="423"/>
    </location>
</feature>
<proteinExistence type="predicted"/>
<keyword evidence="3" id="KW-1185">Reference proteome</keyword>
<evidence type="ECO:0000256" key="1">
    <source>
        <dbReference type="SAM" id="Coils"/>
    </source>
</evidence>
<organism evidence="2 3">
    <name type="scientific">Clostridium aestuarii</name>
    <dbReference type="NCBI Taxonomy" id="338193"/>
    <lineage>
        <taxon>Bacteria</taxon>
        <taxon>Bacillati</taxon>
        <taxon>Bacillota</taxon>
        <taxon>Clostridia</taxon>
        <taxon>Eubacteriales</taxon>
        <taxon>Clostridiaceae</taxon>
        <taxon>Clostridium</taxon>
    </lineage>
</organism>
<name>A0ABT4CZG9_9CLOT</name>
<gene>
    <name evidence="2" type="ORF">OW763_02390</name>
</gene>
<accession>A0ABT4CZG9</accession>
<evidence type="ECO:0008006" key="4">
    <source>
        <dbReference type="Google" id="ProtNLM"/>
    </source>
</evidence>
<keyword evidence="1" id="KW-0175">Coiled coil</keyword>
<protein>
    <recommendedName>
        <fullName evidence="4">Rhoptry protein</fullName>
    </recommendedName>
</protein>